<feature type="compositionally biased region" description="Polar residues" evidence="1">
    <location>
        <begin position="184"/>
        <end position="193"/>
    </location>
</feature>
<dbReference type="Proteomes" id="UP001341840">
    <property type="component" value="Unassembled WGS sequence"/>
</dbReference>
<evidence type="ECO:0000256" key="1">
    <source>
        <dbReference type="SAM" id="MobiDB-lite"/>
    </source>
</evidence>
<keyword evidence="3" id="KW-1185">Reference proteome</keyword>
<protein>
    <recommendedName>
        <fullName evidence="4">Reverse transcriptase</fullName>
    </recommendedName>
</protein>
<gene>
    <name evidence="2" type="ORF">PIB30_046167</name>
</gene>
<evidence type="ECO:0000313" key="3">
    <source>
        <dbReference type="Proteomes" id="UP001341840"/>
    </source>
</evidence>
<comment type="caution">
    <text evidence="2">The sequence shown here is derived from an EMBL/GenBank/DDBJ whole genome shotgun (WGS) entry which is preliminary data.</text>
</comment>
<reference evidence="2 3" key="1">
    <citation type="journal article" date="2023" name="Plants (Basel)">
        <title>Bridging the Gap: Combining Genomics and Transcriptomics Approaches to Understand Stylosanthes scabra, an Orphan Legume from the Brazilian Caatinga.</title>
        <authorList>
            <person name="Ferreira-Neto J.R.C."/>
            <person name="da Silva M.D."/>
            <person name="Binneck E."/>
            <person name="de Melo N.F."/>
            <person name="da Silva R.H."/>
            <person name="de Melo A.L.T.M."/>
            <person name="Pandolfi V."/>
            <person name="Bustamante F.O."/>
            <person name="Brasileiro-Vidal A.C."/>
            <person name="Benko-Iseppon A.M."/>
        </authorList>
    </citation>
    <scope>NUCLEOTIDE SEQUENCE [LARGE SCALE GENOMIC DNA]</scope>
    <source>
        <tissue evidence="2">Leaves</tissue>
    </source>
</reference>
<evidence type="ECO:0008006" key="4">
    <source>
        <dbReference type="Google" id="ProtNLM"/>
    </source>
</evidence>
<organism evidence="2 3">
    <name type="scientific">Stylosanthes scabra</name>
    <dbReference type="NCBI Taxonomy" id="79078"/>
    <lineage>
        <taxon>Eukaryota</taxon>
        <taxon>Viridiplantae</taxon>
        <taxon>Streptophyta</taxon>
        <taxon>Embryophyta</taxon>
        <taxon>Tracheophyta</taxon>
        <taxon>Spermatophyta</taxon>
        <taxon>Magnoliopsida</taxon>
        <taxon>eudicotyledons</taxon>
        <taxon>Gunneridae</taxon>
        <taxon>Pentapetalae</taxon>
        <taxon>rosids</taxon>
        <taxon>fabids</taxon>
        <taxon>Fabales</taxon>
        <taxon>Fabaceae</taxon>
        <taxon>Papilionoideae</taxon>
        <taxon>50 kb inversion clade</taxon>
        <taxon>dalbergioids sensu lato</taxon>
        <taxon>Dalbergieae</taxon>
        <taxon>Pterocarpus clade</taxon>
        <taxon>Stylosanthes</taxon>
    </lineage>
</organism>
<dbReference type="EMBL" id="JASCZI010151321">
    <property type="protein sequence ID" value="MED6172011.1"/>
    <property type="molecule type" value="Genomic_DNA"/>
</dbReference>
<name>A0ABU6VFF4_9FABA</name>
<proteinExistence type="predicted"/>
<sequence>MEEGGSDHNHRRAETEHVEEEMMLLAVEDINERVRVCNKSLIGRMFADRVFSIGTMENAMAAIWGKPNDFCVTERGVQDKYLGLPYTIQRSKKATFAAIKEKVRKQVQGWKRRLLSSAGRHVLIKVMVKTLFNGCLLVASFMRDLVPSLEATFSSKIEDFPLEKSTRKALGSQHASSIPPFDFSNMSPLPAST</sequence>
<feature type="region of interest" description="Disordered" evidence="1">
    <location>
        <begin position="171"/>
        <end position="193"/>
    </location>
</feature>
<accession>A0ABU6VFF4</accession>
<evidence type="ECO:0000313" key="2">
    <source>
        <dbReference type="EMBL" id="MED6172011.1"/>
    </source>
</evidence>